<accession>A0ABV8QSC7</accession>
<evidence type="ECO:0000313" key="2">
    <source>
        <dbReference type="Proteomes" id="UP001595907"/>
    </source>
</evidence>
<protein>
    <submittedName>
        <fullName evidence="1">DUF6452 family protein</fullName>
    </submittedName>
</protein>
<dbReference type="PROSITE" id="PS51257">
    <property type="entry name" value="PROKAR_LIPOPROTEIN"/>
    <property type="match status" value="1"/>
</dbReference>
<dbReference type="Proteomes" id="UP001595907">
    <property type="component" value="Unassembled WGS sequence"/>
</dbReference>
<dbReference type="EMBL" id="JBHSCZ010000002">
    <property type="protein sequence ID" value="MFC4262773.1"/>
    <property type="molecule type" value="Genomic_DNA"/>
</dbReference>
<sequence length="153" mass="16633">MKKYLSVSVVAVLCSLVSCKDEYTICTLSKDVKFIAGFYQSQNTPAPAPQLSVSILNTNAFIYTNQGNVAEMGFGLNSTLDSNRYVITIAGNLPKDTVTIRYSSQTSNLSLECGSITTNTINSISSTHHTIDSIKITNATCNNTPIQNARIFY</sequence>
<gene>
    <name evidence="1" type="ORF">ACFOWM_07795</name>
</gene>
<comment type="caution">
    <text evidence="1">The sequence shown here is derived from an EMBL/GenBank/DDBJ whole genome shotgun (WGS) entry which is preliminary data.</text>
</comment>
<evidence type="ECO:0000313" key="1">
    <source>
        <dbReference type="EMBL" id="MFC4262773.1"/>
    </source>
</evidence>
<dbReference type="InterPro" id="IPR045607">
    <property type="entry name" value="DUF6452"/>
</dbReference>
<dbReference type="RefSeq" id="WP_379708547.1">
    <property type="nucleotide sequence ID" value="NZ_JBHSCZ010000002.1"/>
</dbReference>
<proteinExistence type="predicted"/>
<keyword evidence="2" id="KW-1185">Reference proteome</keyword>
<dbReference type="Pfam" id="PF20050">
    <property type="entry name" value="DUF6452"/>
    <property type="match status" value="1"/>
</dbReference>
<name>A0ABV8QSC7_9BACT</name>
<reference evidence="2" key="1">
    <citation type="journal article" date="2019" name="Int. J. Syst. Evol. Microbiol.">
        <title>The Global Catalogue of Microorganisms (GCM) 10K type strain sequencing project: providing services to taxonomists for standard genome sequencing and annotation.</title>
        <authorList>
            <consortium name="The Broad Institute Genomics Platform"/>
            <consortium name="The Broad Institute Genome Sequencing Center for Infectious Disease"/>
            <person name="Wu L."/>
            <person name="Ma J."/>
        </authorList>
    </citation>
    <scope>NUCLEOTIDE SEQUENCE [LARGE SCALE GENOMIC DNA]</scope>
    <source>
        <strain evidence="2">CECT 8289</strain>
    </source>
</reference>
<organism evidence="1 2">
    <name type="scientific">Ferruginibacter yonginensis</name>
    <dbReference type="NCBI Taxonomy" id="1310416"/>
    <lineage>
        <taxon>Bacteria</taxon>
        <taxon>Pseudomonadati</taxon>
        <taxon>Bacteroidota</taxon>
        <taxon>Chitinophagia</taxon>
        <taxon>Chitinophagales</taxon>
        <taxon>Chitinophagaceae</taxon>
        <taxon>Ferruginibacter</taxon>
    </lineage>
</organism>